<dbReference type="OrthoDB" id="9797736at2"/>
<accession>A0A1N7JYP1</accession>
<dbReference type="Pfam" id="PF01497">
    <property type="entry name" value="Peripla_BP_2"/>
    <property type="match status" value="1"/>
</dbReference>
<gene>
    <name evidence="3" type="ORF">SAMN05421761_101328</name>
</gene>
<dbReference type="EMBL" id="FTOP01000001">
    <property type="protein sequence ID" value="SIS54442.1"/>
    <property type="molecule type" value="Genomic_DNA"/>
</dbReference>
<keyword evidence="1" id="KW-0732">Signal</keyword>
<evidence type="ECO:0000313" key="3">
    <source>
        <dbReference type="EMBL" id="SIS54442.1"/>
    </source>
</evidence>
<evidence type="ECO:0000313" key="4">
    <source>
        <dbReference type="Proteomes" id="UP000186026"/>
    </source>
</evidence>
<feature type="signal peptide" evidence="1">
    <location>
        <begin position="1"/>
        <end position="21"/>
    </location>
</feature>
<evidence type="ECO:0000259" key="2">
    <source>
        <dbReference type="PROSITE" id="PS50983"/>
    </source>
</evidence>
<dbReference type="Proteomes" id="UP000186026">
    <property type="component" value="Unassembled WGS sequence"/>
</dbReference>
<dbReference type="RefSeq" id="WP_076497892.1">
    <property type="nucleotide sequence ID" value="NZ_FTOP01000001.1"/>
</dbReference>
<sequence>MKAKLILFLFLLSACSAPQQAEEKNAKRIITAGGTITEIVHELGFGDFIIATDITSTYPSGMQNLPSIGYRNQIKSEGILSLSPDLILAETDYLTPDVVAQLKATGLEVLFFEKPKTVEGTFTLIEELAEFLEVPEKGLKIKQKIQEQLAELNQYLADKNQEAKPTALFIMARGEDMIFVGGDDTFASSIIELAGLRPTAVGFKDFIPLTPEALAKFNPDYILLFDSGLASLGGKTGLTKIRGMEQTLAFQKDQILAFDGLLLSGFGPRVAEVALELAKNAYHD</sequence>
<reference evidence="4" key="1">
    <citation type="submission" date="2017-01" db="EMBL/GenBank/DDBJ databases">
        <authorList>
            <person name="Varghese N."/>
            <person name="Submissions S."/>
        </authorList>
    </citation>
    <scope>NUCLEOTIDE SEQUENCE [LARGE SCALE GENOMIC DNA]</scope>
    <source>
        <strain evidence="4">DSM 46698</strain>
    </source>
</reference>
<dbReference type="PANTHER" id="PTHR30535">
    <property type="entry name" value="VITAMIN B12-BINDING PROTEIN"/>
    <property type="match status" value="1"/>
</dbReference>
<keyword evidence="4" id="KW-1185">Reference proteome</keyword>
<proteinExistence type="predicted"/>
<dbReference type="STRING" id="529505.SAMN05421761_101328"/>
<dbReference type="InterPro" id="IPR002491">
    <property type="entry name" value="ABC_transptr_periplasmic_BD"/>
</dbReference>
<protein>
    <submittedName>
        <fullName evidence="3">Iron complex transport system substrate-binding protein</fullName>
    </submittedName>
</protein>
<dbReference type="SUPFAM" id="SSF53807">
    <property type="entry name" value="Helical backbone' metal receptor"/>
    <property type="match status" value="1"/>
</dbReference>
<evidence type="ECO:0000256" key="1">
    <source>
        <dbReference type="SAM" id="SignalP"/>
    </source>
</evidence>
<feature type="chain" id="PRO_5013179106" evidence="1">
    <location>
        <begin position="22"/>
        <end position="284"/>
    </location>
</feature>
<dbReference type="PROSITE" id="PS50983">
    <property type="entry name" value="FE_B12_PBP"/>
    <property type="match status" value="1"/>
</dbReference>
<dbReference type="PANTHER" id="PTHR30535:SF4">
    <property type="entry name" value="HEMIN-BINDING PERIPLASMIC PROTEIN HMUT"/>
    <property type="match status" value="1"/>
</dbReference>
<dbReference type="InterPro" id="IPR050902">
    <property type="entry name" value="ABC_Transporter_SBP"/>
</dbReference>
<name>A0A1N7JYP1_9BACT</name>
<organism evidence="3 4">
    <name type="scientific">Belliella pelovolcani</name>
    <dbReference type="NCBI Taxonomy" id="529505"/>
    <lineage>
        <taxon>Bacteria</taxon>
        <taxon>Pseudomonadati</taxon>
        <taxon>Bacteroidota</taxon>
        <taxon>Cytophagia</taxon>
        <taxon>Cytophagales</taxon>
        <taxon>Cyclobacteriaceae</taxon>
        <taxon>Belliella</taxon>
    </lineage>
</organism>
<feature type="domain" description="Fe/B12 periplasmic-binding" evidence="2">
    <location>
        <begin position="28"/>
        <end position="284"/>
    </location>
</feature>
<dbReference type="PROSITE" id="PS51257">
    <property type="entry name" value="PROKAR_LIPOPROTEIN"/>
    <property type="match status" value="1"/>
</dbReference>
<dbReference type="AlphaFoldDB" id="A0A1N7JYP1"/>
<dbReference type="Gene3D" id="3.40.50.1980">
    <property type="entry name" value="Nitrogenase molybdenum iron protein domain"/>
    <property type="match status" value="2"/>
</dbReference>